<protein>
    <submittedName>
        <fullName evidence="1">Uncharacterized protein</fullName>
    </submittedName>
</protein>
<comment type="caution">
    <text evidence="1">The sequence shown here is derived from an EMBL/GenBank/DDBJ whole genome shotgun (WGS) entry which is preliminary data.</text>
</comment>
<sequence>MRLKPWAKEIPPVLSVRNNETTDALLSVNHACVPECPAEAIFYEDDEGFIELNATKAAECPSAHD</sequence>
<reference evidence="1 2" key="1">
    <citation type="submission" date="2019-02" db="EMBL/GenBank/DDBJ databases">
        <title>Deep-cultivation of Planctomycetes and their phenomic and genomic characterization uncovers novel biology.</title>
        <authorList>
            <person name="Wiegand S."/>
            <person name="Jogler M."/>
            <person name="Boedeker C."/>
            <person name="Pinto D."/>
            <person name="Vollmers J."/>
            <person name="Rivas-Marin E."/>
            <person name="Kohn T."/>
            <person name="Peeters S.H."/>
            <person name="Heuer A."/>
            <person name="Rast P."/>
            <person name="Oberbeckmann S."/>
            <person name="Bunk B."/>
            <person name="Jeske O."/>
            <person name="Meyerdierks A."/>
            <person name="Storesund J.E."/>
            <person name="Kallscheuer N."/>
            <person name="Luecker S."/>
            <person name="Lage O.M."/>
            <person name="Pohl T."/>
            <person name="Merkel B.J."/>
            <person name="Hornburger P."/>
            <person name="Mueller R.-W."/>
            <person name="Bruemmer F."/>
            <person name="Labrenz M."/>
            <person name="Spormann A.M."/>
            <person name="Op Den Camp H."/>
            <person name="Overmann J."/>
            <person name="Amann R."/>
            <person name="Jetten M.S.M."/>
            <person name="Mascher T."/>
            <person name="Medema M.H."/>
            <person name="Devos D.P."/>
            <person name="Kaster A.-K."/>
            <person name="Ovreas L."/>
            <person name="Rohde M."/>
            <person name="Galperin M.Y."/>
            <person name="Jogler C."/>
        </authorList>
    </citation>
    <scope>NUCLEOTIDE SEQUENCE [LARGE SCALE GENOMIC DNA]</scope>
    <source>
        <strain evidence="1 2">CA85</strain>
    </source>
</reference>
<keyword evidence="2" id="KW-1185">Reference proteome</keyword>
<evidence type="ECO:0000313" key="1">
    <source>
        <dbReference type="EMBL" id="TWT56448.1"/>
    </source>
</evidence>
<dbReference type="RefSeq" id="WP_222435484.1">
    <property type="nucleotide sequence ID" value="NZ_SJPK01000013.1"/>
</dbReference>
<evidence type="ECO:0000313" key="2">
    <source>
        <dbReference type="Proteomes" id="UP000318053"/>
    </source>
</evidence>
<accession>A0A5C5X0R2</accession>
<dbReference type="Proteomes" id="UP000318053">
    <property type="component" value="Unassembled WGS sequence"/>
</dbReference>
<dbReference type="AlphaFoldDB" id="A0A5C5X0R2"/>
<dbReference type="EMBL" id="SJPK01000013">
    <property type="protein sequence ID" value="TWT56448.1"/>
    <property type="molecule type" value="Genomic_DNA"/>
</dbReference>
<organism evidence="1 2">
    <name type="scientific">Allorhodopirellula solitaria</name>
    <dbReference type="NCBI Taxonomy" id="2527987"/>
    <lineage>
        <taxon>Bacteria</taxon>
        <taxon>Pseudomonadati</taxon>
        <taxon>Planctomycetota</taxon>
        <taxon>Planctomycetia</taxon>
        <taxon>Pirellulales</taxon>
        <taxon>Pirellulaceae</taxon>
        <taxon>Allorhodopirellula</taxon>
    </lineage>
</organism>
<name>A0A5C5X0R2_9BACT</name>
<gene>
    <name evidence="1" type="ORF">CA85_42610</name>
</gene>
<proteinExistence type="predicted"/>